<feature type="compositionally biased region" description="Basic and acidic residues" evidence="4">
    <location>
        <begin position="484"/>
        <end position="495"/>
    </location>
</feature>
<feature type="region of interest" description="Disordered" evidence="4">
    <location>
        <begin position="483"/>
        <end position="511"/>
    </location>
</feature>
<keyword evidence="8" id="KW-1185">Reference proteome</keyword>
<feature type="compositionally biased region" description="Low complexity" evidence="4">
    <location>
        <begin position="496"/>
        <end position="508"/>
    </location>
</feature>
<proteinExistence type="inferred from homology"/>
<dbReference type="Pfam" id="PF11380">
    <property type="entry name" value="Stealth_CR2"/>
    <property type="match status" value="1"/>
</dbReference>
<evidence type="ECO:0000259" key="5">
    <source>
        <dbReference type="Pfam" id="PF11380"/>
    </source>
</evidence>
<dbReference type="PANTHER" id="PTHR24045">
    <property type="match status" value="1"/>
</dbReference>
<feature type="domain" description="Stealth protein CR1 conserved region 1" evidence="6">
    <location>
        <begin position="240"/>
        <end position="267"/>
    </location>
</feature>
<evidence type="ECO:0000256" key="1">
    <source>
        <dbReference type="ARBA" id="ARBA00007583"/>
    </source>
</evidence>
<organism evidence="7 8">
    <name type="scientific">Agromyces ramosus</name>
    <dbReference type="NCBI Taxonomy" id="33879"/>
    <lineage>
        <taxon>Bacteria</taxon>
        <taxon>Bacillati</taxon>
        <taxon>Actinomycetota</taxon>
        <taxon>Actinomycetes</taxon>
        <taxon>Micrococcales</taxon>
        <taxon>Microbacteriaceae</taxon>
        <taxon>Agromyces</taxon>
    </lineage>
</organism>
<dbReference type="InterPro" id="IPR047141">
    <property type="entry name" value="Stealth"/>
</dbReference>
<comment type="caution">
    <text evidence="7">The sequence shown here is derived from an EMBL/GenBank/DDBJ whole genome shotgun (WGS) entry which is preliminary data.</text>
</comment>
<feature type="region of interest" description="Disordered" evidence="4">
    <location>
        <begin position="377"/>
        <end position="460"/>
    </location>
</feature>
<feature type="region of interest" description="Disordered" evidence="4">
    <location>
        <begin position="1"/>
        <end position="31"/>
    </location>
</feature>
<evidence type="ECO:0000313" key="7">
    <source>
        <dbReference type="EMBL" id="MDQ0894678.1"/>
    </source>
</evidence>
<comment type="similarity">
    <text evidence="1">Belongs to the stealth family.</text>
</comment>
<feature type="domain" description="Stealth protein CR2 conserved region 2" evidence="5">
    <location>
        <begin position="278"/>
        <end position="380"/>
    </location>
</feature>
<dbReference type="Proteomes" id="UP001239083">
    <property type="component" value="Unassembled WGS sequence"/>
</dbReference>
<evidence type="ECO:0000256" key="3">
    <source>
        <dbReference type="ARBA" id="ARBA00023169"/>
    </source>
</evidence>
<feature type="compositionally biased region" description="Basic and acidic residues" evidence="4">
    <location>
        <begin position="1"/>
        <end position="25"/>
    </location>
</feature>
<dbReference type="PANTHER" id="PTHR24045:SF0">
    <property type="entry name" value="N-ACETYLGLUCOSAMINE-1-PHOSPHOTRANSFERASE SUBUNITS ALPHA_BETA"/>
    <property type="match status" value="1"/>
</dbReference>
<accession>A0ABU0R9C1</accession>
<name>A0ABU0R9C1_9MICO</name>
<dbReference type="Pfam" id="PF17101">
    <property type="entry name" value="Stealth_CR1"/>
    <property type="match status" value="1"/>
</dbReference>
<dbReference type="EMBL" id="JAUSYY010000001">
    <property type="protein sequence ID" value="MDQ0894678.1"/>
    <property type="molecule type" value="Genomic_DNA"/>
</dbReference>
<keyword evidence="2" id="KW-0808">Transferase</keyword>
<evidence type="ECO:0000256" key="4">
    <source>
        <dbReference type="SAM" id="MobiDB-lite"/>
    </source>
</evidence>
<evidence type="ECO:0000256" key="2">
    <source>
        <dbReference type="ARBA" id="ARBA00022679"/>
    </source>
</evidence>
<reference evidence="7 8" key="1">
    <citation type="submission" date="2023-07" db="EMBL/GenBank/DDBJ databases">
        <title>Comparative genomics of wheat-associated soil bacteria to identify genetic determinants of phenazine resistance.</title>
        <authorList>
            <person name="Mouncey N."/>
        </authorList>
    </citation>
    <scope>NUCLEOTIDE SEQUENCE [LARGE SCALE GENOMIC DNA]</scope>
    <source>
        <strain evidence="7 8">V3I3</strain>
    </source>
</reference>
<dbReference type="InterPro" id="IPR021520">
    <property type="entry name" value="Stealth_CR2"/>
</dbReference>
<gene>
    <name evidence="7" type="ORF">QFZ26_002233</name>
</gene>
<keyword evidence="3" id="KW-0270">Exopolysaccharide synthesis</keyword>
<sequence>MTRPDRDRTPDRQPHDGHAFAKREATPAPPMRLSDASELVLVASANRAPRFDRDDLVMRKGQYALRNGHMTPQESMVEDLLAIGDALDAAGIPFLLVRGNDDRPVIAVDRAERKAVARAFAEAFANEPFYAATLAPARAADAHPVLLADGRLSAHRKPTVLRVHRPRVEPIGRLRYGIDTAVQLEFWRFGDETIEAPAENAIMRRTLQRSEATDDIVHLHGRDWPTIEHMFEPLASDIDFEIDMVFSWVDGSSDEFVRERAKRMQSYVVGEGDDSEARYRQIDELKYALRSVYLFAPWVRRIFIATDSPAPSWLAKHPKVTIVRSEEMFADTSVLPTHNSHAVESQLHRIEGLAEHFLYSNDDMFFGRPVSPSLFFSPGRHHQVRRGIDPHRARQHASGSQRLRERRTGEPRAPARALRQGHDAPPRALRRSPAQERDGRARGRLPRGVPAHRREPLPLGDRHLGHELALPLLRAAHRARRRAERCPGEVRRDHPAPGAAGHEAAAEAPRPRHVLPERRQLPRDLGRGAHRRRDRVPRAVLPVRGAVGEARGREREREPGRCLRAHGCRGIRALRPHRLTRGSAATAAPR</sequence>
<evidence type="ECO:0000259" key="6">
    <source>
        <dbReference type="Pfam" id="PF17101"/>
    </source>
</evidence>
<dbReference type="InterPro" id="IPR031358">
    <property type="entry name" value="Stealth_CR1"/>
</dbReference>
<protein>
    <recommendedName>
        <fullName evidence="9">Stealth-like protein</fullName>
    </recommendedName>
</protein>
<evidence type="ECO:0000313" key="8">
    <source>
        <dbReference type="Proteomes" id="UP001239083"/>
    </source>
</evidence>
<evidence type="ECO:0008006" key="9">
    <source>
        <dbReference type="Google" id="ProtNLM"/>
    </source>
</evidence>